<reference evidence="5" key="1">
    <citation type="journal article" date="2019" name="Int. J. Syst. Evol. Microbiol.">
        <title>The Global Catalogue of Microorganisms (GCM) 10K type strain sequencing project: providing services to taxonomists for standard genome sequencing and annotation.</title>
        <authorList>
            <consortium name="The Broad Institute Genomics Platform"/>
            <consortium name="The Broad Institute Genome Sequencing Center for Infectious Disease"/>
            <person name="Wu L."/>
            <person name="Ma J."/>
        </authorList>
    </citation>
    <scope>NUCLEOTIDE SEQUENCE [LARGE SCALE GENOMIC DNA]</scope>
    <source>
        <strain evidence="5">CG52</strain>
    </source>
</reference>
<dbReference type="RefSeq" id="WP_377401204.1">
    <property type="nucleotide sequence ID" value="NZ_JBHUEQ010000022.1"/>
</dbReference>
<dbReference type="Gene3D" id="3.40.109.10">
    <property type="entry name" value="NADH Oxidase"/>
    <property type="match status" value="1"/>
</dbReference>
<protein>
    <submittedName>
        <fullName evidence="4">Nitroreductase family protein</fullName>
    </submittedName>
</protein>
<accession>A0ABW4M676</accession>
<gene>
    <name evidence="4" type="ORF">ACFSE1_11800</name>
</gene>
<proteinExistence type="inferred from homology"/>
<organism evidence="4 5">
    <name type="scientific">Rhizobium helianthi</name>
    <dbReference type="NCBI Taxonomy" id="1132695"/>
    <lineage>
        <taxon>Bacteria</taxon>
        <taxon>Pseudomonadati</taxon>
        <taxon>Pseudomonadota</taxon>
        <taxon>Alphaproteobacteria</taxon>
        <taxon>Hyphomicrobiales</taxon>
        <taxon>Rhizobiaceae</taxon>
        <taxon>Rhizobium/Agrobacterium group</taxon>
        <taxon>Rhizobium</taxon>
    </lineage>
</organism>
<feature type="domain" description="Nitroreductase" evidence="3">
    <location>
        <begin position="18"/>
        <end position="162"/>
    </location>
</feature>
<dbReference type="CDD" id="cd02138">
    <property type="entry name" value="TdsD-like"/>
    <property type="match status" value="1"/>
</dbReference>
<dbReference type="PANTHER" id="PTHR43673">
    <property type="entry name" value="NAD(P)H NITROREDUCTASE YDGI-RELATED"/>
    <property type="match status" value="1"/>
</dbReference>
<evidence type="ECO:0000313" key="4">
    <source>
        <dbReference type="EMBL" id="MFD1746146.1"/>
    </source>
</evidence>
<comment type="caution">
    <text evidence="4">The sequence shown here is derived from an EMBL/GenBank/DDBJ whole genome shotgun (WGS) entry which is preliminary data.</text>
</comment>
<dbReference type="InterPro" id="IPR000415">
    <property type="entry name" value="Nitroreductase-like"/>
</dbReference>
<sequence>MTANTRKADHPVAEFFPGRWSPRAFTDAEMSEQDLLTILEAARWAPSAFNAQPWRFVYSLRNDESWDAILGALVPANQSWAKNASALVVVASQTHSVPPGKTEPVENGTHAFDTGAAWGYLALQAHISGFAAHAMAGFDTLAMAQAVGLPEGYVLHATVAVGQQGDPASLPEALQARELASPRHPLALRAFHGKFKASV</sequence>
<dbReference type="EMBL" id="JBHUEQ010000022">
    <property type="protein sequence ID" value="MFD1746146.1"/>
    <property type="molecule type" value="Genomic_DNA"/>
</dbReference>
<name>A0ABW4M676_9HYPH</name>
<evidence type="ECO:0000256" key="1">
    <source>
        <dbReference type="ARBA" id="ARBA00007118"/>
    </source>
</evidence>
<keyword evidence="2" id="KW-0560">Oxidoreductase</keyword>
<dbReference type="PANTHER" id="PTHR43673:SF10">
    <property type="entry name" value="NADH DEHYDROGENASE_NAD(P)H NITROREDUCTASE XCC3605-RELATED"/>
    <property type="match status" value="1"/>
</dbReference>
<dbReference type="InterPro" id="IPR029479">
    <property type="entry name" value="Nitroreductase"/>
</dbReference>
<evidence type="ECO:0000256" key="2">
    <source>
        <dbReference type="ARBA" id="ARBA00023002"/>
    </source>
</evidence>
<dbReference type="Pfam" id="PF00881">
    <property type="entry name" value="Nitroreductase"/>
    <property type="match status" value="1"/>
</dbReference>
<comment type="similarity">
    <text evidence="1">Belongs to the nitroreductase family.</text>
</comment>
<dbReference type="SUPFAM" id="SSF55469">
    <property type="entry name" value="FMN-dependent nitroreductase-like"/>
    <property type="match status" value="1"/>
</dbReference>
<evidence type="ECO:0000259" key="3">
    <source>
        <dbReference type="Pfam" id="PF00881"/>
    </source>
</evidence>
<keyword evidence="5" id="KW-1185">Reference proteome</keyword>
<evidence type="ECO:0000313" key="5">
    <source>
        <dbReference type="Proteomes" id="UP001597322"/>
    </source>
</evidence>
<dbReference type="Proteomes" id="UP001597322">
    <property type="component" value="Unassembled WGS sequence"/>
</dbReference>